<protein>
    <submittedName>
        <fullName evidence="2">Uncharacterized protein</fullName>
    </submittedName>
</protein>
<dbReference type="SUPFAM" id="SSF54534">
    <property type="entry name" value="FKBP-like"/>
    <property type="match status" value="1"/>
</dbReference>
<sequence>MNKIKLFLVVLIVSATTFSCKKDDDGAVEPPRDYAVQYATDIAALETYLQTHYVTVDADFNTTFTDTPATTGQPTIWDMPNLTFKSVALHDITYKVYYLKFREGTGDSPTKFDQVLASYKGTLLNGTQFDYSPFPQGFLSLQSVIRGWTEIFPLFKAGNLIDESENNPNPPAFENFGAGVMFLPSGLGYYNSVVSNIPSYSPLVFSFKFYSVKYVDDDKDGVLTKDEVNPSPAPGEDPIEDYDSDGDGTPNYLDIDDDNDGVLTVVEIKINGELPASYDAILDCNGTTTGLKKHLDPSCH</sequence>
<dbReference type="KEGG" id="fki:FK004_18615"/>
<dbReference type="RefSeq" id="WP_108738580.1">
    <property type="nucleotide sequence ID" value="NZ_CP020919.1"/>
</dbReference>
<feature type="compositionally biased region" description="Acidic residues" evidence="1">
    <location>
        <begin position="237"/>
        <end position="246"/>
    </location>
</feature>
<dbReference type="OrthoDB" id="1424215at2"/>
<accession>A0A2S1LTQ3</accession>
<organism evidence="2 3">
    <name type="scientific">Flavobacterium kingsejongi</name>
    <dbReference type="NCBI Taxonomy" id="1678728"/>
    <lineage>
        <taxon>Bacteria</taxon>
        <taxon>Pseudomonadati</taxon>
        <taxon>Bacteroidota</taxon>
        <taxon>Flavobacteriia</taxon>
        <taxon>Flavobacteriales</taxon>
        <taxon>Flavobacteriaceae</taxon>
        <taxon>Flavobacterium</taxon>
    </lineage>
</organism>
<dbReference type="Proteomes" id="UP000244677">
    <property type="component" value="Chromosome"/>
</dbReference>
<dbReference type="EMBL" id="CP020919">
    <property type="protein sequence ID" value="AWG27088.1"/>
    <property type="molecule type" value="Genomic_DNA"/>
</dbReference>
<dbReference type="InterPro" id="IPR018247">
    <property type="entry name" value="EF_Hand_1_Ca_BS"/>
</dbReference>
<dbReference type="Gene3D" id="3.10.50.40">
    <property type="match status" value="1"/>
</dbReference>
<dbReference type="PROSITE" id="PS51257">
    <property type="entry name" value="PROKAR_LIPOPROTEIN"/>
    <property type="match status" value="1"/>
</dbReference>
<dbReference type="InterPro" id="IPR046357">
    <property type="entry name" value="PPIase_dom_sf"/>
</dbReference>
<evidence type="ECO:0000313" key="3">
    <source>
        <dbReference type="Proteomes" id="UP000244677"/>
    </source>
</evidence>
<dbReference type="GO" id="GO:0003755">
    <property type="term" value="F:peptidyl-prolyl cis-trans isomerase activity"/>
    <property type="evidence" value="ECO:0007669"/>
    <property type="project" value="InterPro"/>
</dbReference>
<reference evidence="2 3" key="1">
    <citation type="submission" date="2017-04" db="EMBL/GenBank/DDBJ databases">
        <title>Complete genome sequence of Flavobacterium kingsejong AJ004.</title>
        <authorList>
            <person name="Lee P.C."/>
        </authorList>
    </citation>
    <scope>NUCLEOTIDE SEQUENCE [LARGE SCALE GENOMIC DNA]</scope>
    <source>
        <strain evidence="2 3">AJ004</strain>
    </source>
</reference>
<dbReference type="PROSITE" id="PS00018">
    <property type="entry name" value="EF_HAND_1"/>
    <property type="match status" value="1"/>
</dbReference>
<feature type="region of interest" description="Disordered" evidence="1">
    <location>
        <begin position="223"/>
        <end position="250"/>
    </location>
</feature>
<keyword evidence="3" id="KW-1185">Reference proteome</keyword>
<evidence type="ECO:0000256" key="1">
    <source>
        <dbReference type="SAM" id="MobiDB-lite"/>
    </source>
</evidence>
<name>A0A2S1LTQ3_9FLAO</name>
<dbReference type="AlphaFoldDB" id="A0A2S1LTQ3"/>
<proteinExistence type="predicted"/>
<evidence type="ECO:0000313" key="2">
    <source>
        <dbReference type="EMBL" id="AWG27088.1"/>
    </source>
</evidence>
<gene>
    <name evidence="2" type="ORF">FK004_18615</name>
</gene>